<feature type="compositionally biased region" description="Low complexity" evidence="1">
    <location>
        <begin position="69"/>
        <end position="78"/>
    </location>
</feature>
<evidence type="ECO:0000256" key="2">
    <source>
        <dbReference type="SAM" id="Phobius"/>
    </source>
</evidence>
<evidence type="ECO:0000313" key="4">
    <source>
        <dbReference type="Proteomes" id="UP001059617"/>
    </source>
</evidence>
<feature type="compositionally biased region" description="Pro residues" evidence="1">
    <location>
        <begin position="88"/>
        <end position="99"/>
    </location>
</feature>
<accession>A0ABY5W3M7</accession>
<organism evidence="3 4">
    <name type="scientific">Dactylosporangium fulvum</name>
    <dbReference type="NCBI Taxonomy" id="53359"/>
    <lineage>
        <taxon>Bacteria</taxon>
        <taxon>Bacillati</taxon>
        <taxon>Actinomycetota</taxon>
        <taxon>Actinomycetes</taxon>
        <taxon>Micromonosporales</taxon>
        <taxon>Micromonosporaceae</taxon>
        <taxon>Dactylosporangium</taxon>
    </lineage>
</organism>
<keyword evidence="2" id="KW-0472">Membrane</keyword>
<protein>
    <submittedName>
        <fullName evidence="3">Uncharacterized protein</fullName>
    </submittedName>
</protein>
<proteinExistence type="predicted"/>
<sequence length="191" mass="20198">MPRPRSEPTGSPGQSAHPGAPSPWAPQAPTEPGTSQPPDAPPDYTPAPGWTPAEEDNEDEEEPEDEVWPHQPAAAWPPQRIPTQRQPYEPPPVQPPPVRPPERRSSATAWWIAIGIIVVALAVAAGVLVGLNLARRGAGAHGAACNDRPVLRTTAPVVERAAKDIGTEIGGCSRVRITPPGPARTQAELPE</sequence>
<keyword evidence="2" id="KW-1133">Transmembrane helix</keyword>
<reference evidence="3" key="2">
    <citation type="submission" date="2022-09" db="EMBL/GenBank/DDBJ databases">
        <title>Biosynthetic gene clusters of Dactylosporangioum fulvum.</title>
        <authorList>
            <person name="Caradec T."/>
        </authorList>
    </citation>
    <scope>NUCLEOTIDE SEQUENCE</scope>
    <source>
        <strain evidence="3">NRRL B-16292</strain>
    </source>
</reference>
<evidence type="ECO:0000313" key="3">
    <source>
        <dbReference type="EMBL" id="UWP83839.1"/>
    </source>
</evidence>
<dbReference type="RefSeq" id="WP_259861646.1">
    <property type="nucleotide sequence ID" value="NZ_BAAAST010000019.1"/>
</dbReference>
<name>A0ABY5W3M7_9ACTN</name>
<evidence type="ECO:0000256" key="1">
    <source>
        <dbReference type="SAM" id="MobiDB-lite"/>
    </source>
</evidence>
<feature type="compositionally biased region" description="Acidic residues" evidence="1">
    <location>
        <begin position="53"/>
        <end position="66"/>
    </location>
</feature>
<keyword evidence="2" id="KW-0812">Transmembrane</keyword>
<feature type="transmembrane region" description="Helical" evidence="2">
    <location>
        <begin position="109"/>
        <end position="131"/>
    </location>
</feature>
<keyword evidence="4" id="KW-1185">Reference proteome</keyword>
<reference evidence="3" key="1">
    <citation type="submission" date="2021-04" db="EMBL/GenBank/DDBJ databases">
        <authorList>
            <person name="Hartkoorn R.C."/>
            <person name="Beaudoing E."/>
            <person name="Hot D."/>
        </authorList>
    </citation>
    <scope>NUCLEOTIDE SEQUENCE</scope>
    <source>
        <strain evidence="3">NRRL B-16292</strain>
    </source>
</reference>
<gene>
    <name evidence="3" type="ORF">Dfulv_06150</name>
</gene>
<feature type="region of interest" description="Disordered" evidence="1">
    <location>
        <begin position="1"/>
        <end position="103"/>
    </location>
</feature>
<dbReference type="EMBL" id="CP073720">
    <property type="protein sequence ID" value="UWP83839.1"/>
    <property type="molecule type" value="Genomic_DNA"/>
</dbReference>
<dbReference type="Proteomes" id="UP001059617">
    <property type="component" value="Chromosome"/>
</dbReference>